<dbReference type="Proteomes" id="UP001151582">
    <property type="component" value="Unassembled WGS sequence"/>
</dbReference>
<dbReference type="InterPro" id="IPR003226">
    <property type="entry name" value="MYG1_exonuclease"/>
</dbReference>
<dbReference type="Pfam" id="PF03690">
    <property type="entry name" value="MYG1_exonuc"/>
    <property type="match status" value="1"/>
</dbReference>
<evidence type="ECO:0000313" key="2">
    <source>
        <dbReference type="EMBL" id="KAJ1984922.1"/>
    </source>
</evidence>
<comment type="similarity">
    <text evidence="1">Belongs to the MYG1 family.</text>
</comment>
<evidence type="ECO:0000313" key="3">
    <source>
        <dbReference type="Proteomes" id="UP001151582"/>
    </source>
</evidence>
<gene>
    <name evidence="2" type="ORF">H4R34_000373</name>
</gene>
<keyword evidence="3" id="KW-1185">Reference proteome</keyword>
<dbReference type="OrthoDB" id="10265310at2759"/>
<accession>A0A9W8EFG7</accession>
<dbReference type="AlphaFoldDB" id="A0A9W8EFG7"/>
<comment type="caution">
    <text evidence="2">The sequence shown here is derived from an EMBL/GenBank/DDBJ whole genome shotgun (WGS) entry which is preliminary data.</text>
</comment>
<sequence length="329" mass="37263">MARKLIGTHNGTFHCDEALAVYLLGRTREFGDNDLVRTRDPAVLSTCDIVVDVGGVYDHAQCRYDHHQRGFSEVFSPKYTTKLSSAGLIYKHYGKEIIARELRQDDDDIQAPESATIELLYDKLYEEFIEALDAIDNGISRYPAEVEPRYKDNTNLPSRVGRLNPWWNQPDVDLDARFLQAVKMTGEEFSQRVQYYGRAWLPAYALVEEAVKTRTQADPSGQIIVLNTPCPWKDHIYAVEGKQQVSPPILYVLYPDTTNNQWRVQCVPVESGSFDSRKGLPEVWRGYRDDELSQRVGSDGCVFVHASGFIGGHRSQNGALAMARKAIEL</sequence>
<dbReference type="GO" id="GO:0005634">
    <property type="term" value="C:nucleus"/>
    <property type="evidence" value="ECO:0007669"/>
    <property type="project" value="TreeGrafter"/>
</dbReference>
<reference evidence="2" key="1">
    <citation type="submission" date="2022-07" db="EMBL/GenBank/DDBJ databases">
        <title>Phylogenomic reconstructions and comparative analyses of Kickxellomycotina fungi.</title>
        <authorList>
            <person name="Reynolds N.K."/>
            <person name="Stajich J.E."/>
            <person name="Barry K."/>
            <person name="Grigoriev I.V."/>
            <person name="Crous P."/>
            <person name="Smith M.E."/>
        </authorList>
    </citation>
    <scope>NUCLEOTIDE SEQUENCE</scope>
    <source>
        <strain evidence="2">RSA 567</strain>
    </source>
</reference>
<proteinExistence type="inferred from homology"/>
<name>A0A9W8EFG7_9FUNG</name>
<dbReference type="PANTHER" id="PTHR11215:SF1">
    <property type="entry name" value="MYG1 EXONUCLEASE"/>
    <property type="match status" value="1"/>
</dbReference>
<organism evidence="2 3">
    <name type="scientific">Dimargaris verticillata</name>
    <dbReference type="NCBI Taxonomy" id="2761393"/>
    <lineage>
        <taxon>Eukaryota</taxon>
        <taxon>Fungi</taxon>
        <taxon>Fungi incertae sedis</taxon>
        <taxon>Zoopagomycota</taxon>
        <taxon>Kickxellomycotina</taxon>
        <taxon>Dimargaritomycetes</taxon>
        <taxon>Dimargaritales</taxon>
        <taxon>Dimargaritaceae</taxon>
        <taxon>Dimargaris</taxon>
    </lineage>
</organism>
<evidence type="ECO:0000256" key="1">
    <source>
        <dbReference type="ARBA" id="ARBA00010105"/>
    </source>
</evidence>
<dbReference type="EMBL" id="JANBQB010000008">
    <property type="protein sequence ID" value="KAJ1984922.1"/>
    <property type="molecule type" value="Genomic_DNA"/>
</dbReference>
<dbReference type="PANTHER" id="PTHR11215">
    <property type="entry name" value="METAL DEPENDENT HYDROLASE - RELATED"/>
    <property type="match status" value="1"/>
</dbReference>
<protein>
    <recommendedName>
        <fullName evidence="4">Metal-dependent protein hydrolase</fullName>
    </recommendedName>
</protein>
<evidence type="ECO:0008006" key="4">
    <source>
        <dbReference type="Google" id="ProtNLM"/>
    </source>
</evidence>
<dbReference type="GO" id="GO:0005737">
    <property type="term" value="C:cytoplasm"/>
    <property type="evidence" value="ECO:0007669"/>
    <property type="project" value="TreeGrafter"/>
</dbReference>